<comment type="caution">
    <text evidence="1">The sequence shown here is derived from an EMBL/GenBank/DDBJ whole genome shotgun (WGS) entry which is preliminary data.</text>
</comment>
<name>A0ABN7ULG1_GIGMA</name>
<sequence>MVALQEPFFGDSETIKVVLELASPHASPFQTLMRANAEHD</sequence>
<proteinExistence type="predicted"/>
<gene>
    <name evidence="1" type="ORF">GMARGA_LOCUS7258</name>
</gene>
<reference evidence="1 2" key="1">
    <citation type="submission" date="2021-06" db="EMBL/GenBank/DDBJ databases">
        <authorList>
            <person name="Kallberg Y."/>
            <person name="Tangrot J."/>
            <person name="Rosling A."/>
        </authorList>
    </citation>
    <scope>NUCLEOTIDE SEQUENCE [LARGE SCALE GENOMIC DNA]</scope>
    <source>
        <strain evidence="1 2">120-4 pot B 10/14</strain>
    </source>
</reference>
<evidence type="ECO:0000313" key="1">
    <source>
        <dbReference type="EMBL" id="CAG8609004.1"/>
    </source>
</evidence>
<protein>
    <submittedName>
        <fullName evidence="1">46416_t:CDS:1</fullName>
    </submittedName>
</protein>
<keyword evidence="2" id="KW-1185">Reference proteome</keyword>
<dbReference type="EMBL" id="CAJVQB010003467">
    <property type="protein sequence ID" value="CAG8609004.1"/>
    <property type="molecule type" value="Genomic_DNA"/>
</dbReference>
<accession>A0ABN7ULG1</accession>
<organism evidence="1 2">
    <name type="scientific">Gigaspora margarita</name>
    <dbReference type="NCBI Taxonomy" id="4874"/>
    <lineage>
        <taxon>Eukaryota</taxon>
        <taxon>Fungi</taxon>
        <taxon>Fungi incertae sedis</taxon>
        <taxon>Mucoromycota</taxon>
        <taxon>Glomeromycotina</taxon>
        <taxon>Glomeromycetes</taxon>
        <taxon>Diversisporales</taxon>
        <taxon>Gigasporaceae</taxon>
        <taxon>Gigaspora</taxon>
    </lineage>
</organism>
<evidence type="ECO:0000313" key="2">
    <source>
        <dbReference type="Proteomes" id="UP000789901"/>
    </source>
</evidence>
<dbReference type="Proteomes" id="UP000789901">
    <property type="component" value="Unassembled WGS sequence"/>
</dbReference>